<dbReference type="GO" id="GO:0000166">
    <property type="term" value="F:nucleotide binding"/>
    <property type="evidence" value="ECO:0007669"/>
    <property type="project" value="InterPro"/>
</dbReference>
<evidence type="ECO:0000256" key="4">
    <source>
        <dbReference type="ARBA" id="ARBA00022989"/>
    </source>
</evidence>
<dbReference type="InterPro" id="IPR023299">
    <property type="entry name" value="ATPase_P-typ_cyto_dom_N"/>
</dbReference>
<keyword evidence="2" id="KW-0813">Transport</keyword>
<dbReference type="SUPFAM" id="SSF81660">
    <property type="entry name" value="Metal cation-transporting ATPase, ATP-binding domain N"/>
    <property type="match status" value="1"/>
</dbReference>
<dbReference type="SUPFAM" id="SSF56784">
    <property type="entry name" value="HAD-like"/>
    <property type="match status" value="1"/>
</dbReference>
<sequence length="516" mass="57180">MAADGMRVISIDRPARRREALDADALRQCDAGDAVTPWSQLLARIKASAAASRQWQRRRHAAGSASSDPEAFADNVVVTAKYSVFNFAPRVFLAQLRRPSNIYFLFIAVLQSIKEVSNTSGVPTILLPLTIVFICSAIKEALEDRERHRADALTNSREVLALSAMGQWELTQWGDLQVGDIVKVRDGEQMPADLLLLCSEEIDRDDQPTSAQAEGGAVAAGVSHSPRGGTLAYIETKSLDGETNLKIRSAIPCVLRNTTSVTGLVIFTGHETKVFCSNTEPVVKSSSVEQRLNVLIVAAYCNVRFVHRTPVSMSLLEPGSSEPVVYKILNLLEFDSDRKRMSVIIERPDGAIELMCKGADNVILERLAMTSGQAEQVDEVYNQLSIYAKYGMRTLCLAYKRIDRQEYETWNARYAQAHSSMDELVKRRQGLPNAIDPLMNEIEQDLRLLGVTAVQDKLQQGVPQTLEVLQQTSMKVWTLTGDKMETAVNIGQEGTQAVNASDYAIAQFRFLQRLLM</sequence>
<keyword evidence="8" id="KW-1185">Reference proteome</keyword>
<reference evidence="7" key="1">
    <citation type="submission" date="2021-12" db="EMBL/GenBank/DDBJ databases">
        <title>Prjna785345.</title>
        <authorList>
            <person name="Rujirawat T."/>
            <person name="Krajaejun T."/>
        </authorList>
    </citation>
    <scope>NUCLEOTIDE SEQUENCE</scope>
    <source>
        <strain evidence="7">Pi057C3</strain>
    </source>
</reference>
<dbReference type="SUPFAM" id="SSF81653">
    <property type="entry name" value="Calcium ATPase, transduction domain A"/>
    <property type="match status" value="1"/>
</dbReference>
<evidence type="ECO:0000256" key="3">
    <source>
        <dbReference type="ARBA" id="ARBA00022692"/>
    </source>
</evidence>
<dbReference type="Gene3D" id="3.40.1110.10">
    <property type="entry name" value="Calcium-transporting ATPase, cytoplasmic domain N"/>
    <property type="match status" value="1"/>
</dbReference>
<dbReference type="InterPro" id="IPR023298">
    <property type="entry name" value="ATPase_P-typ_TM_dom_sf"/>
</dbReference>
<dbReference type="Gene3D" id="2.70.150.10">
    <property type="entry name" value="Calcium-transporting ATPase, cytoplasmic transduction domain A"/>
    <property type="match status" value="1"/>
</dbReference>
<dbReference type="InterPro" id="IPR032631">
    <property type="entry name" value="P-type_ATPase_N"/>
</dbReference>
<dbReference type="PANTHER" id="PTHR24092">
    <property type="entry name" value="PROBABLE PHOSPHOLIPID-TRANSPORTING ATPASE"/>
    <property type="match status" value="1"/>
</dbReference>
<evidence type="ECO:0000256" key="1">
    <source>
        <dbReference type="ARBA" id="ARBA00004308"/>
    </source>
</evidence>
<accession>A0AAD5M2I5</accession>
<dbReference type="GO" id="GO:0140326">
    <property type="term" value="F:ATPase-coupled intramembrane lipid transporter activity"/>
    <property type="evidence" value="ECO:0007669"/>
    <property type="project" value="TreeGrafter"/>
</dbReference>
<evidence type="ECO:0000313" key="8">
    <source>
        <dbReference type="Proteomes" id="UP001209570"/>
    </source>
</evidence>
<name>A0AAD5M2I5_PYTIN</name>
<organism evidence="7 8">
    <name type="scientific">Pythium insidiosum</name>
    <name type="common">Pythiosis disease agent</name>
    <dbReference type="NCBI Taxonomy" id="114742"/>
    <lineage>
        <taxon>Eukaryota</taxon>
        <taxon>Sar</taxon>
        <taxon>Stramenopiles</taxon>
        <taxon>Oomycota</taxon>
        <taxon>Peronosporomycetes</taxon>
        <taxon>Pythiales</taxon>
        <taxon>Pythiaceae</taxon>
        <taxon>Pythium</taxon>
    </lineage>
</organism>
<keyword evidence="3" id="KW-0812">Transmembrane</keyword>
<dbReference type="Proteomes" id="UP001209570">
    <property type="component" value="Unassembled WGS sequence"/>
</dbReference>
<proteinExistence type="predicted"/>
<evidence type="ECO:0000259" key="6">
    <source>
        <dbReference type="Pfam" id="PF16209"/>
    </source>
</evidence>
<dbReference type="Gene3D" id="3.40.50.1000">
    <property type="entry name" value="HAD superfamily/HAD-like"/>
    <property type="match status" value="1"/>
</dbReference>
<dbReference type="GO" id="GO:0005886">
    <property type="term" value="C:plasma membrane"/>
    <property type="evidence" value="ECO:0007669"/>
    <property type="project" value="TreeGrafter"/>
</dbReference>
<comment type="caution">
    <text evidence="7">The sequence shown here is derived from an EMBL/GenBank/DDBJ whole genome shotgun (WGS) entry which is preliminary data.</text>
</comment>
<dbReference type="AlphaFoldDB" id="A0AAD5M2I5"/>
<feature type="domain" description="P-type ATPase N-terminal" evidence="6">
    <location>
        <begin position="69"/>
        <end position="125"/>
    </location>
</feature>
<dbReference type="InterPro" id="IPR023214">
    <property type="entry name" value="HAD_sf"/>
</dbReference>
<comment type="subcellular location">
    <subcellularLocation>
        <location evidence="1">Endomembrane system</location>
    </subcellularLocation>
</comment>
<evidence type="ECO:0000313" key="7">
    <source>
        <dbReference type="EMBL" id="KAJ0400664.1"/>
    </source>
</evidence>
<evidence type="ECO:0000256" key="5">
    <source>
        <dbReference type="ARBA" id="ARBA00023136"/>
    </source>
</evidence>
<dbReference type="Pfam" id="PF13246">
    <property type="entry name" value="Cation_ATPase"/>
    <property type="match status" value="1"/>
</dbReference>
<protein>
    <recommendedName>
        <fullName evidence="6">P-type ATPase N-terminal domain-containing protein</fullName>
    </recommendedName>
</protein>
<evidence type="ECO:0000256" key="2">
    <source>
        <dbReference type="ARBA" id="ARBA00022448"/>
    </source>
</evidence>
<dbReference type="GO" id="GO:0012505">
    <property type="term" value="C:endomembrane system"/>
    <property type="evidence" value="ECO:0007669"/>
    <property type="project" value="UniProtKB-SubCell"/>
</dbReference>
<gene>
    <name evidence="7" type="ORF">P43SY_005437</name>
</gene>
<keyword evidence="4" id="KW-1133">Transmembrane helix</keyword>
<dbReference type="PANTHER" id="PTHR24092:SF180">
    <property type="entry name" value="PHOSPHOLIPID-TRANSPORTING ATPASE DNF1-RELATED"/>
    <property type="match status" value="1"/>
</dbReference>
<dbReference type="InterPro" id="IPR008250">
    <property type="entry name" value="ATPase_P-typ_transduc_dom_A_sf"/>
</dbReference>
<dbReference type="GO" id="GO:0045332">
    <property type="term" value="P:phospholipid translocation"/>
    <property type="evidence" value="ECO:0007669"/>
    <property type="project" value="TreeGrafter"/>
</dbReference>
<dbReference type="InterPro" id="IPR036412">
    <property type="entry name" value="HAD-like_sf"/>
</dbReference>
<keyword evidence="5" id="KW-0472">Membrane</keyword>
<dbReference type="Pfam" id="PF16209">
    <property type="entry name" value="PhoLip_ATPase_N"/>
    <property type="match status" value="1"/>
</dbReference>
<dbReference type="EMBL" id="JAKCXM010000149">
    <property type="protein sequence ID" value="KAJ0400664.1"/>
    <property type="molecule type" value="Genomic_DNA"/>
</dbReference>
<dbReference type="SUPFAM" id="SSF81665">
    <property type="entry name" value="Calcium ATPase, transmembrane domain M"/>
    <property type="match status" value="1"/>
</dbReference>